<proteinExistence type="predicted"/>
<dbReference type="Proteomes" id="UP000011115">
    <property type="component" value="Unassembled WGS sequence"/>
</dbReference>
<sequence>MDLQNVDQTTVHICDPSSASEMMMFWKLKICPSPDSRKGPADRRSIHDMARPKVAGTIMPPREKRERNFRINEGRSNPPKKGKQEASPGNKGKGKRPISNRKNTPRDPSIPSWARRLFTTVQNILADTPVVTPAEFGAMVPFEGTPGIEAQVQTDAPSTDAQTNGTTA</sequence>
<evidence type="ECO:0000256" key="1">
    <source>
        <dbReference type="SAM" id="MobiDB-lite"/>
    </source>
</evidence>
<dbReference type="AlphaFoldDB" id="M1DAY9"/>
<feature type="region of interest" description="Disordered" evidence="1">
    <location>
        <begin position="32"/>
        <end position="113"/>
    </location>
</feature>
<accession>M1DAY9</accession>
<evidence type="ECO:0000313" key="2">
    <source>
        <dbReference type="EnsemblPlants" id="PGSC0003DMT400086090"/>
    </source>
</evidence>
<feature type="compositionally biased region" description="Basic and acidic residues" evidence="1">
    <location>
        <begin position="61"/>
        <end position="73"/>
    </location>
</feature>
<reference evidence="2" key="2">
    <citation type="submission" date="2015-06" db="UniProtKB">
        <authorList>
            <consortium name="EnsemblPlants"/>
        </authorList>
    </citation>
    <scope>IDENTIFICATION</scope>
    <source>
        <strain evidence="2">DM1-3 516 R44</strain>
    </source>
</reference>
<evidence type="ECO:0000313" key="3">
    <source>
        <dbReference type="Proteomes" id="UP000011115"/>
    </source>
</evidence>
<dbReference type="EnsemblPlants" id="PGSC0003DMT400086090">
    <property type="protein sequence ID" value="PGSC0003DMT400086090"/>
    <property type="gene ID" value="PGSC0003DMG400035661"/>
</dbReference>
<name>M1DAY9_SOLTU</name>
<feature type="region of interest" description="Disordered" evidence="1">
    <location>
        <begin position="145"/>
        <end position="168"/>
    </location>
</feature>
<feature type="compositionally biased region" description="Polar residues" evidence="1">
    <location>
        <begin position="151"/>
        <end position="168"/>
    </location>
</feature>
<dbReference type="InParanoid" id="M1DAY9"/>
<dbReference type="HOGENOM" id="CLU_029307_7_2_1"/>
<protein>
    <recommendedName>
        <fullName evidence="4">Integrase core domain containing protein</fullName>
    </recommendedName>
</protein>
<keyword evidence="3" id="KW-1185">Reference proteome</keyword>
<reference evidence="3" key="1">
    <citation type="journal article" date="2011" name="Nature">
        <title>Genome sequence and analysis of the tuber crop potato.</title>
        <authorList>
            <consortium name="The Potato Genome Sequencing Consortium"/>
        </authorList>
    </citation>
    <scope>NUCLEOTIDE SEQUENCE [LARGE SCALE GENOMIC DNA]</scope>
    <source>
        <strain evidence="3">cv. DM1-3 516 R44</strain>
    </source>
</reference>
<feature type="compositionally biased region" description="Basic and acidic residues" evidence="1">
    <location>
        <begin position="35"/>
        <end position="51"/>
    </location>
</feature>
<evidence type="ECO:0008006" key="4">
    <source>
        <dbReference type="Google" id="ProtNLM"/>
    </source>
</evidence>
<organism evidence="2 3">
    <name type="scientific">Solanum tuberosum</name>
    <name type="common">Potato</name>
    <dbReference type="NCBI Taxonomy" id="4113"/>
    <lineage>
        <taxon>Eukaryota</taxon>
        <taxon>Viridiplantae</taxon>
        <taxon>Streptophyta</taxon>
        <taxon>Embryophyta</taxon>
        <taxon>Tracheophyta</taxon>
        <taxon>Spermatophyta</taxon>
        <taxon>Magnoliopsida</taxon>
        <taxon>eudicotyledons</taxon>
        <taxon>Gunneridae</taxon>
        <taxon>Pentapetalae</taxon>
        <taxon>asterids</taxon>
        <taxon>lamiids</taxon>
        <taxon>Solanales</taxon>
        <taxon>Solanaceae</taxon>
        <taxon>Solanoideae</taxon>
        <taxon>Solaneae</taxon>
        <taxon>Solanum</taxon>
    </lineage>
</organism>
<dbReference type="Gramene" id="PGSC0003DMT400086090">
    <property type="protein sequence ID" value="PGSC0003DMT400086090"/>
    <property type="gene ID" value="PGSC0003DMG400035661"/>
</dbReference>
<dbReference type="PaxDb" id="4113-PGSC0003DMT400086090"/>